<keyword evidence="12 22" id="KW-1133">Transmembrane helix</keyword>
<evidence type="ECO:0000256" key="12">
    <source>
        <dbReference type="ARBA" id="ARBA00022989"/>
    </source>
</evidence>
<evidence type="ECO:0000256" key="19">
    <source>
        <dbReference type="ARBA" id="ARBA00042514"/>
    </source>
</evidence>
<evidence type="ECO:0000256" key="2">
    <source>
        <dbReference type="ARBA" id="ARBA00004424"/>
    </source>
</evidence>
<dbReference type="OMA" id="MIYAFEN"/>
<comment type="catalytic activity">
    <reaction evidence="21">
        <text>methotrexate(in) + H(+)(in) = methotrexate(out) + H(+)(out)</text>
        <dbReference type="Rhea" id="RHEA:70163"/>
        <dbReference type="ChEBI" id="CHEBI:15378"/>
        <dbReference type="ChEBI" id="CHEBI:50681"/>
    </reaction>
</comment>
<keyword evidence="11" id="KW-0290">Folate-binding</keyword>
<comment type="catalytic activity">
    <reaction evidence="17">
        <text>folate(in) + H(+)(in) = folate(out) + H(+)(out)</text>
        <dbReference type="Rhea" id="RHEA:70159"/>
        <dbReference type="ChEBI" id="CHEBI:15378"/>
        <dbReference type="ChEBI" id="CHEBI:62501"/>
    </reaction>
</comment>
<feature type="transmembrane region" description="Helical" evidence="22">
    <location>
        <begin position="193"/>
        <end position="215"/>
    </location>
</feature>
<keyword evidence="14" id="KW-1015">Disulfide bond</keyword>
<evidence type="ECO:0000256" key="11">
    <source>
        <dbReference type="ARBA" id="ARBA00022954"/>
    </source>
</evidence>
<sequence length="472" mass="50750">MGIDMESVDTTTGSEDKPLLEAEKGNQRFPWVSLAIFLVLQILIAVPEGMLQTLSVQFARSAFASERNVTLPVGVNACATSPHESSELADVQAAVALFATYQSCLKDFIPVLTALPLIALADFTGRRPVLLLICLGGLVVTTGFLIVSFFEISVYYTLVGSAVFGVCGGFILLNSISMLYVTDIVPKEHRGVALAMIYAFENVVIYLGPLVINVLLEALSSYTICFLIPACSALLACLWMLPPDLVQESVKKQPLDLGVASGIGHGICRLFTDTFSVRLVVLLACDSVVNLLVEGFDNTMSLYGLGEPFCWSPTLLGVFSVVHGVPHSLAAPLIVWVIELFLSDYWLIYISILSSIAQFLLTAVATSNEVLIYGASLVGIFAGVSQPVFVSLITRLVDTKFHGALFSMYSLVYGASTTFSLILQSAAYSFTVSAGLNVVIFYAMASLSALVLVPTICMHILEPKDGFDDKSP</sequence>
<evidence type="ECO:0000256" key="10">
    <source>
        <dbReference type="ARBA" id="ARBA00022847"/>
    </source>
</evidence>
<feature type="transmembrane region" description="Helical" evidence="22">
    <location>
        <begin position="345"/>
        <end position="365"/>
    </location>
</feature>
<keyword evidence="8 22" id="KW-0812">Transmembrane</keyword>
<dbReference type="GO" id="GO:0016324">
    <property type="term" value="C:apical plasma membrane"/>
    <property type="evidence" value="ECO:0007669"/>
    <property type="project" value="UniProtKB-SubCell"/>
</dbReference>
<organism evidence="23 24">
    <name type="scientific">Patiria miniata</name>
    <name type="common">Bat star</name>
    <name type="synonym">Asterina miniata</name>
    <dbReference type="NCBI Taxonomy" id="46514"/>
    <lineage>
        <taxon>Eukaryota</taxon>
        <taxon>Metazoa</taxon>
        <taxon>Echinodermata</taxon>
        <taxon>Eleutherozoa</taxon>
        <taxon>Asterozoa</taxon>
        <taxon>Asteroidea</taxon>
        <taxon>Valvatacea</taxon>
        <taxon>Valvatida</taxon>
        <taxon>Asterinidae</taxon>
        <taxon>Patiria</taxon>
    </lineage>
</organism>
<dbReference type="AlphaFoldDB" id="A0A914AT32"/>
<dbReference type="GO" id="GO:0016323">
    <property type="term" value="C:basolateral plasma membrane"/>
    <property type="evidence" value="ECO:0007669"/>
    <property type="project" value="UniProtKB-SubCell"/>
</dbReference>
<dbReference type="Proteomes" id="UP000887568">
    <property type="component" value="Unplaced"/>
</dbReference>
<comment type="catalytic activity">
    <reaction evidence="16">
        <text>(6S)-5-methyl-5,6,7,8-tetrahydrofolate(in) + H(+)(in) = (6S)-5-methyl-5,6,7,8-tetrahydrofolate(out) + H(+)(out)</text>
        <dbReference type="Rhea" id="RHEA:70167"/>
        <dbReference type="ChEBI" id="CHEBI:15378"/>
        <dbReference type="ChEBI" id="CHEBI:18608"/>
    </reaction>
</comment>
<evidence type="ECO:0000256" key="6">
    <source>
        <dbReference type="ARBA" id="ARBA00022475"/>
    </source>
</evidence>
<comment type="subcellular location">
    <subcellularLocation>
        <location evidence="2">Apical cell membrane</location>
        <topology evidence="2">Multi-pass membrane protein</topology>
    </subcellularLocation>
    <subcellularLocation>
        <location evidence="4">Basolateral cell membrane</location>
        <topology evidence="4">Multi-pass membrane protein</topology>
    </subcellularLocation>
    <subcellularLocation>
        <location evidence="3">Cytoplasm</location>
    </subcellularLocation>
    <subcellularLocation>
        <location evidence="1">Endosome membrane</location>
        <topology evidence="1">Multi-pass membrane protein</topology>
    </subcellularLocation>
</comment>
<keyword evidence="9" id="KW-0967">Endosome</keyword>
<keyword evidence="7" id="KW-0963">Cytoplasm</keyword>
<reference evidence="23" key="1">
    <citation type="submission" date="2022-11" db="UniProtKB">
        <authorList>
            <consortium name="EnsemblMetazoa"/>
        </authorList>
    </citation>
    <scope>IDENTIFICATION</scope>
</reference>
<feature type="transmembrane region" description="Helical" evidence="22">
    <location>
        <begin position="313"/>
        <end position="338"/>
    </location>
</feature>
<keyword evidence="6" id="KW-1003">Cell membrane</keyword>
<evidence type="ECO:0000256" key="15">
    <source>
        <dbReference type="ARBA" id="ARBA00023180"/>
    </source>
</evidence>
<evidence type="ECO:0000256" key="8">
    <source>
        <dbReference type="ARBA" id="ARBA00022692"/>
    </source>
</evidence>
<accession>A0A914AT32</accession>
<evidence type="ECO:0000256" key="18">
    <source>
        <dbReference type="ARBA" id="ARBA00040650"/>
    </source>
</evidence>
<evidence type="ECO:0000256" key="20">
    <source>
        <dbReference type="ARBA" id="ARBA00047769"/>
    </source>
</evidence>
<dbReference type="Gene3D" id="1.20.1250.20">
    <property type="entry name" value="MFS general substrate transporter like domains"/>
    <property type="match status" value="2"/>
</dbReference>
<evidence type="ECO:0000256" key="13">
    <source>
        <dbReference type="ARBA" id="ARBA00023136"/>
    </source>
</evidence>
<evidence type="ECO:0000256" key="1">
    <source>
        <dbReference type="ARBA" id="ARBA00004337"/>
    </source>
</evidence>
<keyword evidence="10" id="KW-0769">Symport</keyword>
<evidence type="ECO:0000256" key="22">
    <source>
        <dbReference type="SAM" id="Phobius"/>
    </source>
</evidence>
<dbReference type="Pfam" id="PF07690">
    <property type="entry name" value="MFS_1"/>
    <property type="match status" value="1"/>
</dbReference>
<dbReference type="GO" id="GO:0010008">
    <property type="term" value="C:endosome membrane"/>
    <property type="evidence" value="ECO:0007669"/>
    <property type="project" value="UniProtKB-SubCell"/>
</dbReference>
<dbReference type="PANTHER" id="PTHR23507">
    <property type="entry name" value="ZGC:174356"/>
    <property type="match status" value="1"/>
</dbReference>
<name>A0A914AT32_PATMI</name>
<evidence type="ECO:0000256" key="17">
    <source>
        <dbReference type="ARBA" id="ARBA00036250"/>
    </source>
</evidence>
<feature type="transmembrane region" description="Helical" evidence="22">
    <location>
        <begin position="156"/>
        <end position="181"/>
    </location>
</feature>
<evidence type="ECO:0000256" key="9">
    <source>
        <dbReference type="ARBA" id="ARBA00022753"/>
    </source>
</evidence>
<evidence type="ECO:0000256" key="14">
    <source>
        <dbReference type="ARBA" id="ARBA00023157"/>
    </source>
</evidence>
<keyword evidence="15" id="KW-0325">Glycoprotein</keyword>
<dbReference type="OrthoDB" id="3026777at2759"/>
<evidence type="ECO:0000256" key="7">
    <source>
        <dbReference type="ARBA" id="ARBA00022490"/>
    </source>
</evidence>
<feature type="transmembrane region" description="Helical" evidence="22">
    <location>
        <begin position="405"/>
        <end position="427"/>
    </location>
</feature>
<feature type="transmembrane region" description="Helical" evidence="22">
    <location>
        <begin position="29"/>
        <end position="46"/>
    </location>
</feature>
<evidence type="ECO:0000256" key="16">
    <source>
        <dbReference type="ARBA" id="ARBA00036193"/>
    </source>
</evidence>
<evidence type="ECO:0000313" key="24">
    <source>
        <dbReference type="Proteomes" id="UP000887568"/>
    </source>
</evidence>
<keyword evidence="24" id="KW-1185">Reference proteome</keyword>
<protein>
    <recommendedName>
        <fullName evidence="18">Proton-coupled folate transporter</fullName>
    </recommendedName>
    <alternativeName>
        <fullName evidence="19">Solute carrier family 46 member 1</fullName>
    </alternativeName>
</protein>
<keyword evidence="13 22" id="KW-0472">Membrane</keyword>
<keyword evidence="5" id="KW-0813">Transport</keyword>
<feature type="transmembrane region" description="Helical" evidence="22">
    <location>
        <begin position="371"/>
        <end position="393"/>
    </location>
</feature>
<dbReference type="InterPro" id="IPR011701">
    <property type="entry name" value="MFS"/>
</dbReference>
<feature type="transmembrane region" description="Helical" evidence="22">
    <location>
        <begin position="439"/>
        <end position="461"/>
    </location>
</feature>
<proteinExistence type="predicted"/>
<evidence type="ECO:0000256" key="5">
    <source>
        <dbReference type="ARBA" id="ARBA00022448"/>
    </source>
</evidence>
<evidence type="ECO:0000256" key="3">
    <source>
        <dbReference type="ARBA" id="ARBA00004496"/>
    </source>
</evidence>
<comment type="catalytic activity">
    <reaction evidence="20">
        <text>pemetrexed(in) + H(+)(in) = pemetrexed(out) + H(+)(out)</text>
        <dbReference type="Rhea" id="RHEA:70171"/>
        <dbReference type="ChEBI" id="CHEBI:15378"/>
        <dbReference type="ChEBI" id="CHEBI:63724"/>
    </reaction>
</comment>
<dbReference type="SUPFAM" id="SSF103473">
    <property type="entry name" value="MFS general substrate transporter"/>
    <property type="match status" value="1"/>
</dbReference>
<dbReference type="EnsemblMetazoa" id="XM_038210583.1">
    <property type="protein sequence ID" value="XP_038066511.1"/>
    <property type="gene ID" value="LOC119736568"/>
</dbReference>
<dbReference type="GeneID" id="119736568"/>
<feature type="transmembrane region" description="Helical" evidence="22">
    <location>
        <begin position="129"/>
        <end position="150"/>
    </location>
</feature>
<evidence type="ECO:0000256" key="21">
    <source>
        <dbReference type="ARBA" id="ARBA00047850"/>
    </source>
</evidence>
<evidence type="ECO:0000256" key="4">
    <source>
        <dbReference type="ARBA" id="ARBA00004554"/>
    </source>
</evidence>
<dbReference type="GO" id="GO:0015293">
    <property type="term" value="F:symporter activity"/>
    <property type="evidence" value="ECO:0007669"/>
    <property type="project" value="UniProtKB-KW"/>
</dbReference>
<dbReference type="GO" id="GO:0005542">
    <property type="term" value="F:folic acid binding"/>
    <property type="evidence" value="ECO:0007669"/>
    <property type="project" value="UniProtKB-KW"/>
</dbReference>
<feature type="transmembrane region" description="Helical" evidence="22">
    <location>
        <begin position="221"/>
        <end position="241"/>
    </location>
</feature>
<evidence type="ECO:0000313" key="23">
    <source>
        <dbReference type="EnsemblMetazoa" id="XP_038066511.1"/>
    </source>
</evidence>
<dbReference type="InterPro" id="IPR036259">
    <property type="entry name" value="MFS_trans_sf"/>
</dbReference>
<dbReference type="RefSeq" id="XP_038066511.1">
    <property type="nucleotide sequence ID" value="XM_038210583.1"/>
</dbReference>
<dbReference type="PANTHER" id="PTHR23507:SF2">
    <property type="entry name" value="PROTON-COUPLED FOLATE TRANSPORTER"/>
    <property type="match status" value="1"/>
</dbReference>